<keyword evidence="1" id="KW-0472">Membrane</keyword>
<evidence type="ECO:0000256" key="1">
    <source>
        <dbReference type="SAM" id="Phobius"/>
    </source>
</evidence>
<keyword evidence="1" id="KW-0812">Transmembrane</keyword>
<sequence length="121" mass="14675">MNKTIFNIKVINWALILTALVYILLGAYYPRMMFNHGGIYIVLGIFWTFLFLKINFLSKEERVESFFKKKKQLPLLLYMLMIGLLLHRYLETVYWAPKRQKAFEEIQRKYEERSGRSEQNR</sequence>
<feature type="transmembrane region" description="Helical" evidence="1">
    <location>
        <begin position="35"/>
        <end position="52"/>
    </location>
</feature>
<comment type="caution">
    <text evidence="2">The sequence shown here is derived from an EMBL/GenBank/DDBJ whole genome shotgun (WGS) entry which is preliminary data.</text>
</comment>
<keyword evidence="3" id="KW-1185">Reference proteome</keyword>
<reference evidence="2 3" key="1">
    <citation type="submission" date="2019-05" db="EMBL/GenBank/DDBJ databases">
        <authorList>
            <person name="Qu J.-H."/>
        </authorList>
    </citation>
    <scope>NUCLEOTIDE SEQUENCE [LARGE SCALE GENOMIC DNA]</scope>
    <source>
        <strain evidence="2 3">T17</strain>
    </source>
</reference>
<organism evidence="2 3">
    <name type="scientific">Dyadobacter luticola</name>
    <dbReference type="NCBI Taxonomy" id="1979387"/>
    <lineage>
        <taxon>Bacteria</taxon>
        <taxon>Pseudomonadati</taxon>
        <taxon>Bacteroidota</taxon>
        <taxon>Cytophagia</taxon>
        <taxon>Cytophagales</taxon>
        <taxon>Spirosomataceae</taxon>
        <taxon>Dyadobacter</taxon>
    </lineage>
</organism>
<evidence type="ECO:0000313" key="3">
    <source>
        <dbReference type="Proteomes" id="UP000306402"/>
    </source>
</evidence>
<feature type="transmembrane region" description="Helical" evidence="1">
    <location>
        <begin position="12"/>
        <end position="29"/>
    </location>
</feature>
<gene>
    <name evidence="2" type="ORF">FEN17_24875</name>
</gene>
<accession>A0A5R9KP16</accession>
<protein>
    <submittedName>
        <fullName evidence="2">Uncharacterized protein</fullName>
    </submittedName>
</protein>
<evidence type="ECO:0000313" key="2">
    <source>
        <dbReference type="EMBL" id="TLU98025.1"/>
    </source>
</evidence>
<dbReference type="Proteomes" id="UP000306402">
    <property type="component" value="Unassembled WGS sequence"/>
</dbReference>
<dbReference type="RefSeq" id="WP_138368126.1">
    <property type="nucleotide sequence ID" value="NZ_VCEJ01000008.1"/>
</dbReference>
<proteinExistence type="predicted"/>
<dbReference type="AlphaFoldDB" id="A0A5R9KP16"/>
<feature type="transmembrane region" description="Helical" evidence="1">
    <location>
        <begin position="73"/>
        <end position="90"/>
    </location>
</feature>
<name>A0A5R9KP16_9BACT</name>
<dbReference type="EMBL" id="VCEJ01000008">
    <property type="protein sequence ID" value="TLU98025.1"/>
    <property type="molecule type" value="Genomic_DNA"/>
</dbReference>
<keyword evidence="1" id="KW-1133">Transmembrane helix</keyword>